<feature type="domain" description="Putative restriction endonuclease" evidence="1">
    <location>
        <begin position="17"/>
        <end position="78"/>
    </location>
</feature>
<keyword evidence="3" id="KW-1185">Reference proteome</keyword>
<dbReference type="PANTHER" id="PTHR35400">
    <property type="entry name" value="SLR1083 PROTEIN"/>
    <property type="match status" value="1"/>
</dbReference>
<dbReference type="EMBL" id="CP042914">
    <property type="protein sequence ID" value="QEG40028.1"/>
    <property type="molecule type" value="Genomic_DNA"/>
</dbReference>
<gene>
    <name evidence="2" type="ORF">UC8_20320</name>
</gene>
<dbReference type="OrthoDB" id="9789502at2"/>
<dbReference type="AlphaFoldDB" id="A0A5B9QLW7"/>
<dbReference type="Proteomes" id="UP000325286">
    <property type="component" value="Chromosome"/>
</dbReference>
<dbReference type="Pfam" id="PF05685">
    <property type="entry name" value="Uma2"/>
    <property type="match status" value="1"/>
</dbReference>
<dbReference type="KEGG" id="rul:UC8_20320"/>
<reference evidence="2 3" key="1">
    <citation type="submission" date="2019-08" db="EMBL/GenBank/DDBJ databases">
        <title>Deep-cultivation of Planctomycetes and their phenomic and genomic characterization uncovers novel biology.</title>
        <authorList>
            <person name="Wiegand S."/>
            <person name="Jogler M."/>
            <person name="Boedeker C."/>
            <person name="Pinto D."/>
            <person name="Vollmers J."/>
            <person name="Rivas-Marin E."/>
            <person name="Kohn T."/>
            <person name="Peeters S.H."/>
            <person name="Heuer A."/>
            <person name="Rast P."/>
            <person name="Oberbeckmann S."/>
            <person name="Bunk B."/>
            <person name="Jeske O."/>
            <person name="Meyerdierks A."/>
            <person name="Storesund J.E."/>
            <person name="Kallscheuer N."/>
            <person name="Luecker S."/>
            <person name="Lage O.M."/>
            <person name="Pohl T."/>
            <person name="Merkel B.J."/>
            <person name="Hornburger P."/>
            <person name="Mueller R.-W."/>
            <person name="Bruemmer F."/>
            <person name="Labrenz M."/>
            <person name="Spormann A.M."/>
            <person name="Op den Camp H."/>
            <person name="Overmann J."/>
            <person name="Amann R."/>
            <person name="Jetten M.S.M."/>
            <person name="Mascher T."/>
            <person name="Medema M.H."/>
            <person name="Devos D.P."/>
            <person name="Kaster A.-K."/>
            <person name="Ovreas L."/>
            <person name="Rohde M."/>
            <person name="Galperin M.Y."/>
            <person name="Jogler C."/>
        </authorList>
    </citation>
    <scope>NUCLEOTIDE SEQUENCE [LARGE SCALE GENOMIC DNA]</scope>
    <source>
        <strain evidence="2 3">UC8</strain>
    </source>
</reference>
<dbReference type="CDD" id="cd06260">
    <property type="entry name" value="DUF820-like"/>
    <property type="match status" value="1"/>
</dbReference>
<dbReference type="PANTHER" id="PTHR35400:SF3">
    <property type="entry name" value="SLL1072 PROTEIN"/>
    <property type="match status" value="1"/>
</dbReference>
<protein>
    <recommendedName>
        <fullName evidence="1">Putative restriction endonuclease domain-containing protein</fullName>
    </recommendedName>
</protein>
<name>A0A5B9QLW7_9BACT</name>
<evidence type="ECO:0000313" key="2">
    <source>
        <dbReference type="EMBL" id="QEG40028.1"/>
    </source>
</evidence>
<evidence type="ECO:0000259" key="1">
    <source>
        <dbReference type="Pfam" id="PF05685"/>
    </source>
</evidence>
<dbReference type="InterPro" id="IPR008538">
    <property type="entry name" value="Uma2"/>
</dbReference>
<dbReference type="InterPro" id="IPR012296">
    <property type="entry name" value="Nuclease_put_TT1808"/>
</dbReference>
<accession>A0A5B9QLW7</accession>
<proteinExistence type="predicted"/>
<organism evidence="2 3">
    <name type="scientific">Roseimaritima ulvae</name>
    <dbReference type="NCBI Taxonomy" id="980254"/>
    <lineage>
        <taxon>Bacteria</taxon>
        <taxon>Pseudomonadati</taxon>
        <taxon>Planctomycetota</taxon>
        <taxon>Planctomycetia</taxon>
        <taxon>Pirellulales</taxon>
        <taxon>Pirellulaceae</taxon>
        <taxon>Roseimaritima</taxon>
    </lineage>
</organism>
<dbReference type="Gene3D" id="3.90.1570.10">
    <property type="entry name" value="tt1808, chain A"/>
    <property type="match status" value="1"/>
</dbReference>
<evidence type="ECO:0000313" key="3">
    <source>
        <dbReference type="Proteomes" id="UP000325286"/>
    </source>
</evidence>
<sequence>MLTEWSIESACKAFTVRIEKPLAIVDQHSCPEPDVAWVARRSYFDRHPFPAEVRLLIEISNASVTFDRTEKRDLYAAAVLSCSGTANRRFARSTHCPFCLAASVHPPPGRRLA</sequence>